<dbReference type="Gene3D" id="3.90.420.10">
    <property type="entry name" value="Oxidoreductase, molybdopterin-binding domain"/>
    <property type="match status" value="1"/>
</dbReference>
<accession>A0A0A1VR37</accession>
<dbReference type="InterPro" id="IPR036374">
    <property type="entry name" value="OxRdtase_Mopterin-bd_sf"/>
</dbReference>
<protein>
    <submittedName>
        <fullName evidence="3">Putative sulfite oxidase subunit YedY</fullName>
    </submittedName>
</protein>
<dbReference type="Pfam" id="PF00174">
    <property type="entry name" value="Oxidored_molyb"/>
    <property type="match status" value="1"/>
</dbReference>
<comment type="caution">
    <text evidence="3">The sequence shown here is derived from an EMBL/GenBank/DDBJ whole genome shotgun (WGS) entry which is preliminary data.</text>
</comment>
<dbReference type="InterPro" id="IPR000572">
    <property type="entry name" value="OxRdtase_Mopterin-bd_dom"/>
</dbReference>
<proteinExistence type="predicted"/>
<name>A0A0A1VR37_MICAE</name>
<dbReference type="PANTHER" id="PTHR43032">
    <property type="entry name" value="PROTEIN-METHIONINE-SULFOXIDE REDUCTASE"/>
    <property type="match status" value="1"/>
</dbReference>
<dbReference type="PANTHER" id="PTHR43032:SF3">
    <property type="entry name" value="PROTEIN-METHIONINE-SULFOXIDE REDUCTASE CATALYTIC SUBUNIT MSRP"/>
    <property type="match status" value="1"/>
</dbReference>
<dbReference type="AlphaFoldDB" id="A0A0A1VR37"/>
<keyword evidence="1" id="KW-0812">Transmembrane</keyword>
<keyword evidence="1" id="KW-0472">Membrane</keyword>
<dbReference type="NCBIfam" id="NF003767">
    <property type="entry name" value="PRK05363.1"/>
    <property type="match status" value="1"/>
</dbReference>
<gene>
    <name evidence="3" type="ORF">N44_00186</name>
</gene>
<evidence type="ECO:0000313" key="3">
    <source>
        <dbReference type="EMBL" id="GAL91898.1"/>
    </source>
</evidence>
<organism evidence="3 4">
    <name type="scientific">Microcystis aeruginosa NIES-44</name>
    <dbReference type="NCBI Taxonomy" id="449439"/>
    <lineage>
        <taxon>Bacteria</taxon>
        <taxon>Bacillati</taxon>
        <taxon>Cyanobacteriota</taxon>
        <taxon>Cyanophyceae</taxon>
        <taxon>Oscillatoriophycideae</taxon>
        <taxon>Chroococcales</taxon>
        <taxon>Microcystaceae</taxon>
        <taxon>Microcystis</taxon>
    </lineage>
</organism>
<sequence length="350" mass="39542">MYNQSCGIFYHNSVFLSIKLGIIMVLIRLAKSWQISENEVTSESVYFNRRRFLQGLIGAGIAGSSLLLTACGKSSSSEALEKSLQLPKIEGFSKNPQFLTVNRPIVAETVAGRYNNFYEFGGGKNIWLKAQKLPTNPWTVEVGGLVKNPQTYDIDTIKKTFPLEERIYRFRCVEAWSMVLPWLGFPMSALIAAVEPKPEAKFVRFTSFYDPEITKGPGLHLGPLPWPYAEGLRIEEMANELAFFAVGIFGHDLPKQHGAPLRMVIPWKYGFKGAKSIVKIEFTAKQPATYWNTIDAHEYDFEANVNPSKPHPRWSQATEKFIGSRSDLSWEIIETLPYNGYGEYVASLYS</sequence>
<feature type="domain" description="Oxidoreductase molybdopterin-binding" evidence="2">
    <location>
        <begin position="135"/>
        <end position="291"/>
    </location>
</feature>
<evidence type="ECO:0000313" key="4">
    <source>
        <dbReference type="Proteomes" id="UP000030321"/>
    </source>
</evidence>
<dbReference type="EMBL" id="BBPA01000015">
    <property type="protein sequence ID" value="GAL91898.1"/>
    <property type="molecule type" value="Genomic_DNA"/>
</dbReference>
<keyword evidence="1" id="KW-1133">Transmembrane helix</keyword>
<feature type="transmembrane region" description="Helical" evidence="1">
    <location>
        <begin position="12"/>
        <end position="30"/>
    </location>
</feature>
<dbReference type="SUPFAM" id="SSF56524">
    <property type="entry name" value="Oxidoreductase molybdopterin-binding domain"/>
    <property type="match status" value="1"/>
</dbReference>
<dbReference type="Proteomes" id="UP000030321">
    <property type="component" value="Unassembled WGS sequence"/>
</dbReference>
<evidence type="ECO:0000259" key="2">
    <source>
        <dbReference type="Pfam" id="PF00174"/>
    </source>
</evidence>
<reference evidence="4" key="1">
    <citation type="journal article" date="2015" name="Genome">
        <title>Whole Genome Sequence of the Non-Microcystin-Producing Microcystis aeruginosa Strain NIES-44.</title>
        <authorList>
            <person name="Okano K."/>
            <person name="Miyata N."/>
            <person name="Ozaki Y."/>
        </authorList>
    </citation>
    <scope>NUCLEOTIDE SEQUENCE [LARGE SCALE GENOMIC DNA]</scope>
    <source>
        <strain evidence="4">NIES-44</strain>
    </source>
</reference>
<evidence type="ECO:0000256" key="1">
    <source>
        <dbReference type="SAM" id="Phobius"/>
    </source>
</evidence>